<dbReference type="GO" id="GO:0020037">
    <property type="term" value="F:heme binding"/>
    <property type="evidence" value="ECO:0007669"/>
    <property type="project" value="InterPro"/>
</dbReference>
<dbReference type="AlphaFoldDB" id="A0A6P4YM47"/>
<evidence type="ECO:0000313" key="12">
    <source>
        <dbReference type="RefSeq" id="XP_019619761.1"/>
    </source>
</evidence>
<evidence type="ECO:0000259" key="8">
    <source>
        <dbReference type="PROSITE" id="PS01033"/>
    </source>
</evidence>
<dbReference type="PRINTS" id="PR00188">
    <property type="entry name" value="PLANTGLOBIN"/>
</dbReference>
<dbReference type="CDD" id="cd01040">
    <property type="entry name" value="Mb-like"/>
    <property type="match status" value="1"/>
</dbReference>
<organism evidence="9 13">
    <name type="scientific">Branchiostoma belcheri</name>
    <name type="common">Amphioxus</name>
    <dbReference type="NCBI Taxonomy" id="7741"/>
    <lineage>
        <taxon>Eukaryota</taxon>
        <taxon>Metazoa</taxon>
        <taxon>Chordata</taxon>
        <taxon>Cephalochordata</taxon>
        <taxon>Leptocardii</taxon>
        <taxon>Amphioxiformes</taxon>
        <taxon>Branchiostomatidae</taxon>
        <taxon>Branchiostoma</taxon>
    </lineage>
</organism>
<protein>
    <submittedName>
        <fullName evidence="10 11">Cytoglobin-1-like</fullName>
    </submittedName>
</protein>
<dbReference type="Pfam" id="PF00042">
    <property type="entry name" value="Globin"/>
    <property type="match status" value="1"/>
</dbReference>
<comment type="similarity">
    <text evidence="1 7">Belongs to the globin family.</text>
</comment>
<keyword evidence="9" id="KW-1185">Reference proteome</keyword>
<evidence type="ECO:0000313" key="11">
    <source>
        <dbReference type="RefSeq" id="XP_019619760.1"/>
    </source>
</evidence>
<dbReference type="GO" id="GO:0046872">
    <property type="term" value="F:metal ion binding"/>
    <property type="evidence" value="ECO:0007669"/>
    <property type="project" value="UniProtKB-KW"/>
</dbReference>
<dbReference type="GeneID" id="109466481"/>
<dbReference type="InterPro" id="IPR000971">
    <property type="entry name" value="Globin"/>
</dbReference>
<dbReference type="RefSeq" id="XP_019619759.1">
    <property type="nucleotide sequence ID" value="XM_019764200.1"/>
</dbReference>
<dbReference type="Gene3D" id="1.10.490.10">
    <property type="entry name" value="Globins"/>
    <property type="match status" value="1"/>
</dbReference>
<gene>
    <name evidence="10 11 12 13" type="primary">LOC109466481</name>
</gene>
<name>A0A6P4YM47_BRABE</name>
<dbReference type="SUPFAM" id="SSF46458">
    <property type="entry name" value="Globin-like"/>
    <property type="match status" value="1"/>
</dbReference>
<keyword evidence="3 7" id="KW-0349">Heme</keyword>
<dbReference type="PANTHER" id="PTHR46458:SF1">
    <property type="entry name" value="GEO09476P1"/>
    <property type="match status" value="1"/>
</dbReference>
<dbReference type="InterPro" id="IPR050532">
    <property type="entry name" value="Globin-like_OT"/>
</dbReference>
<reference evidence="10 11" key="1">
    <citation type="submission" date="2025-04" db="UniProtKB">
        <authorList>
            <consortium name="RefSeq"/>
        </authorList>
    </citation>
    <scope>IDENTIFICATION</scope>
    <source>
        <tissue evidence="10 11">Gonad</tissue>
    </source>
</reference>
<accession>A0A6P4YM47</accession>
<feature type="domain" description="Globin" evidence="8">
    <location>
        <begin position="18"/>
        <end position="168"/>
    </location>
</feature>
<keyword evidence="5" id="KW-0479">Metal-binding</keyword>
<evidence type="ECO:0000256" key="6">
    <source>
        <dbReference type="ARBA" id="ARBA00023004"/>
    </source>
</evidence>
<dbReference type="PANTHER" id="PTHR46458">
    <property type="entry name" value="BLR2807 PROTEIN"/>
    <property type="match status" value="1"/>
</dbReference>
<dbReference type="InterPro" id="IPR044399">
    <property type="entry name" value="Mb-like_M"/>
</dbReference>
<evidence type="ECO:0000256" key="1">
    <source>
        <dbReference type="ARBA" id="ARBA00008705"/>
    </source>
</evidence>
<keyword evidence="4 7" id="KW-0561">Oxygen transport</keyword>
<evidence type="ECO:0000256" key="5">
    <source>
        <dbReference type="ARBA" id="ARBA00022723"/>
    </source>
</evidence>
<dbReference type="GO" id="GO:0005344">
    <property type="term" value="F:oxygen carrier activity"/>
    <property type="evidence" value="ECO:0007669"/>
    <property type="project" value="UniProtKB-KW"/>
</dbReference>
<dbReference type="RefSeq" id="XP_019619760.1">
    <property type="nucleotide sequence ID" value="XM_019764201.1"/>
</dbReference>
<dbReference type="InterPro" id="IPR012292">
    <property type="entry name" value="Globin/Proto"/>
</dbReference>
<dbReference type="KEGG" id="bbel:109466481"/>
<evidence type="ECO:0000313" key="13">
    <source>
        <dbReference type="RefSeq" id="XP_019619762.1"/>
    </source>
</evidence>
<dbReference type="Proteomes" id="UP000515135">
    <property type="component" value="Unplaced"/>
</dbReference>
<evidence type="ECO:0000256" key="7">
    <source>
        <dbReference type="RuleBase" id="RU000356"/>
    </source>
</evidence>
<evidence type="ECO:0000313" key="10">
    <source>
        <dbReference type="RefSeq" id="XP_019619759.1"/>
    </source>
</evidence>
<evidence type="ECO:0000256" key="3">
    <source>
        <dbReference type="ARBA" id="ARBA00022617"/>
    </source>
</evidence>
<sequence>MGSWWGKPADDTPDDVTGLTANQVQLIRDTWAIIYKNKRENCFTIFRILFTDHPDTRSLFKNMADVDLEAPGEFERNVSARAHMVRFMHSFATFMDTLDEPADLRQLLYDLGKTHAKHGVQPELFDALGPVLMKALPRVLDGKFTPEVKTAWSATYTFMCAHLREGVAEGERLLADTE</sequence>
<evidence type="ECO:0000256" key="4">
    <source>
        <dbReference type="ARBA" id="ARBA00022621"/>
    </source>
</evidence>
<dbReference type="PROSITE" id="PS01033">
    <property type="entry name" value="GLOBIN"/>
    <property type="match status" value="1"/>
</dbReference>
<keyword evidence="2 7" id="KW-0813">Transport</keyword>
<evidence type="ECO:0000256" key="2">
    <source>
        <dbReference type="ARBA" id="ARBA00022448"/>
    </source>
</evidence>
<dbReference type="OrthoDB" id="5976642at2759"/>
<keyword evidence="6" id="KW-0408">Iron</keyword>
<dbReference type="RefSeq" id="XP_019619761.1">
    <property type="nucleotide sequence ID" value="XM_019764202.1"/>
</dbReference>
<dbReference type="InterPro" id="IPR009050">
    <property type="entry name" value="Globin-like_sf"/>
</dbReference>
<evidence type="ECO:0000313" key="9">
    <source>
        <dbReference type="Proteomes" id="UP000515135"/>
    </source>
</evidence>
<proteinExistence type="inferred from homology"/>
<dbReference type="GO" id="GO:0019825">
    <property type="term" value="F:oxygen binding"/>
    <property type="evidence" value="ECO:0007669"/>
    <property type="project" value="InterPro"/>
</dbReference>
<dbReference type="RefSeq" id="XP_019619762.1">
    <property type="nucleotide sequence ID" value="XM_019764203.1"/>
</dbReference>